<gene>
    <name evidence="1" type="ORF">M2280_005402</name>
</gene>
<name>A0ABT6MJQ5_9NOCA</name>
<reference evidence="1 2" key="1">
    <citation type="submission" date="2023-04" db="EMBL/GenBank/DDBJ databases">
        <title>Forest soil microbial communities from Buena Vista Peninsula, Colon Province, Panama.</title>
        <authorList>
            <person name="Bouskill N."/>
        </authorList>
    </citation>
    <scope>NUCLEOTIDE SEQUENCE [LARGE SCALE GENOMIC DNA]</scope>
    <source>
        <strain evidence="1 2">CFH S0262</strain>
    </source>
</reference>
<dbReference type="Proteomes" id="UP001160334">
    <property type="component" value="Unassembled WGS sequence"/>
</dbReference>
<evidence type="ECO:0000313" key="2">
    <source>
        <dbReference type="Proteomes" id="UP001160334"/>
    </source>
</evidence>
<accession>A0ABT6MJQ5</accession>
<organism evidence="1 2">
    <name type="scientific">Prescottella agglutinans</name>
    <dbReference type="NCBI Taxonomy" id="1644129"/>
    <lineage>
        <taxon>Bacteria</taxon>
        <taxon>Bacillati</taxon>
        <taxon>Actinomycetota</taxon>
        <taxon>Actinomycetes</taxon>
        <taxon>Mycobacteriales</taxon>
        <taxon>Nocardiaceae</taxon>
        <taxon>Prescottella</taxon>
    </lineage>
</organism>
<comment type="caution">
    <text evidence="1">The sequence shown here is derived from an EMBL/GenBank/DDBJ whole genome shotgun (WGS) entry which is preliminary data.</text>
</comment>
<dbReference type="EMBL" id="JARXVC010000018">
    <property type="protein sequence ID" value="MDH6284150.1"/>
    <property type="molecule type" value="Genomic_DNA"/>
</dbReference>
<keyword evidence="2" id="KW-1185">Reference proteome</keyword>
<evidence type="ECO:0000313" key="1">
    <source>
        <dbReference type="EMBL" id="MDH6284150.1"/>
    </source>
</evidence>
<protein>
    <submittedName>
        <fullName evidence="1">Uncharacterized protein</fullName>
    </submittedName>
</protein>
<sequence>MVKIVVIVAAVVTTSWWVTQSPQFGLGLSTSAPEGNLIDGSGN</sequence>
<proteinExistence type="predicted"/>